<proteinExistence type="predicted"/>
<sequence>MEGISKRAVASSKLLRFLIGPENREFTIHAALVAHHSPVLGAMVNSNLKESIDYIAKWDDIDEGVVVSFW</sequence>
<gene>
    <name evidence="1" type="ORF">BN869_000011608_1</name>
</gene>
<dbReference type="AlphaFoldDB" id="A0A0B7KL31"/>
<dbReference type="EMBL" id="CDPU01000053">
    <property type="protein sequence ID" value="CEO55550.1"/>
    <property type="molecule type" value="Genomic_DNA"/>
</dbReference>
<evidence type="ECO:0000313" key="1">
    <source>
        <dbReference type="EMBL" id="CEO55550.1"/>
    </source>
</evidence>
<accession>A0A0B7KL31</accession>
<organism evidence="1">
    <name type="scientific">Bionectria ochroleuca</name>
    <name type="common">Gliocladium roseum</name>
    <dbReference type="NCBI Taxonomy" id="29856"/>
    <lineage>
        <taxon>Eukaryota</taxon>
        <taxon>Fungi</taxon>
        <taxon>Dikarya</taxon>
        <taxon>Ascomycota</taxon>
        <taxon>Pezizomycotina</taxon>
        <taxon>Sordariomycetes</taxon>
        <taxon>Hypocreomycetidae</taxon>
        <taxon>Hypocreales</taxon>
        <taxon>Bionectriaceae</taxon>
        <taxon>Clonostachys</taxon>
    </lineage>
</organism>
<evidence type="ECO:0008006" key="2">
    <source>
        <dbReference type="Google" id="ProtNLM"/>
    </source>
</evidence>
<reference evidence="1" key="1">
    <citation type="submission" date="2015-01" db="EMBL/GenBank/DDBJ databases">
        <authorList>
            <person name="Durling Mikael"/>
        </authorList>
    </citation>
    <scope>NUCLEOTIDE SEQUENCE</scope>
</reference>
<name>A0A0B7KL31_BIOOC</name>
<protein>
    <recommendedName>
        <fullName evidence="2">BTB domain-containing protein</fullName>
    </recommendedName>
</protein>